<sequence length="435" mass="47880">MDLEYDEAGGCRDQACGDRVEVDGSTLAGDAKKAEGMALSVWPPPSVTTRAVVGRSIPCWPKVGELNGGGSEVGDPVITAATQCRGDEQRFLPVHTVSEKARAKDTHTLAQEGTSNANLVHKSNAKNKGKQAVQNHKPKNTTNFKKKKITCYVCSLEGQKANKCCGKKGKKIRQQEQNIANMVVSEPLSSGYDFTPVALLAFQSLDLWVDTGANIHVSADINSFSSYQAASSTSILKGNGSSVVFLGTGKVGLKLTSGKLIPLKNVQHMPSIKRNLVNGSLLCRDGYKLVFESNKLVISKFSLFLGKGYECGGFFRESLLDTSNKFVSNVLSNFHKNVTIWHSNISIVNASKCQICVQAMQPHKPFQAVEERNLTPLELVHLDLCEMNEVLTKARKRCFISFIDDGTRFCYQYLLKSKDEALNYFKIYRPRLKIK</sequence>
<dbReference type="eggNOG" id="KOG0017">
    <property type="taxonomic scope" value="Eukaryota"/>
</dbReference>
<dbReference type="EnsemblPlants" id="OB09G13050.1">
    <property type="protein sequence ID" value="OB09G13050.1"/>
    <property type="gene ID" value="OB09G13050"/>
</dbReference>
<evidence type="ECO:0000259" key="1">
    <source>
        <dbReference type="Pfam" id="PF22936"/>
    </source>
</evidence>
<dbReference type="InterPro" id="IPR054722">
    <property type="entry name" value="PolX-like_BBD"/>
</dbReference>
<evidence type="ECO:0000313" key="3">
    <source>
        <dbReference type="Proteomes" id="UP000006038"/>
    </source>
</evidence>
<organism evidence="2">
    <name type="scientific">Oryza brachyantha</name>
    <name type="common">malo sina</name>
    <dbReference type="NCBI Taxonomy" id="4533"/>
    <lineage>
        <taxon>Eukaryota</taxon>
        <taxon>Viridiplantae</taxon>
        <taxon>Streptophyta</taxon>
        <taxon>Embryophyta</taxon>
        <taxon>Tracheophyta</taxon>
        <taxon>Spermatophyta</taxon>
        <taxon>Magnoliopsida</taxon>
        <taxon>Liliopsida</taxon>
        <taxon>Poales</taxon>
        <taxon>Poaceae</taxon>
        <taxon>BOP clade</taxon>
        <taxon>Oryzoideae</taxon>
        <taxon>Oryzeae</taxon>
        <taxon>Oryzinae</taxon>
        <taxon>Oryza</taxon>
    </lineage>
</organism>
<protein>
    <recommendedName>
        <fullName evidence="1">Retrovirus-related Pol polyprotein from transposon TNT 1-94-like beta-barrel domain-containing protein</fullName>
    </recommendedName>
</protein>
<name>J3MWC6_ORYBR</name>
<reference evidence="2" key="2">
    <citation type="submission" date="2013-04" db="UniProtKB">
        <authorList>
            <consortium name="EnsemblPlants"/>
        </authorList>
    </citation>
    <scope>IDENTIFICATION</scope>
</reference>
<dbReference type="Proteomes" id="UP000006038">
    <property type="component" value="Chromosome 9"/>
</dbReference>
<dbReference type="OMA" id="WHSNISI"/>
<dbReference type="Pfam" id="PF22936">
    <property type="entry name" value="Pol_BBD"/>
    <property type="match status" value="1"/>
</dbReference>
<dbReference type="AlphaFoldDB" id="J3MWC6"/>
<dbReference type="HOGENOM" id="CLU_630705_0_0_1"/>
<dbReference type="PANTHER" id="PTHR47592:SF27">
    <property type="entry name" value="OS08G0421700 PROTEIN"/>
    <property type="match status" value="1"/>
</dbReference>
<proteinExistence type="predicted"/>
<feature type="domain" description="Retrovirus-related Pol polyprotein from transposon TNT 1-94-like beta-barrel" evidence="1">
    <location>
        <begin position="208"/>
        <end position="287"/>
    </location>
</feature>
<dbReference type="STRING" id="4533.J3MWC6"/>
<dbReference type="PANTHER" id="PTHR47592">
    <property type="entry name" value="PBF68 PROTEIN"/>
    <property type="match status" value="1"/>
</dbReference>
<evidence type="ECO:0000313" key="2">
    <source>
        <dbReference type="EnsemblPlants" id="OB09G13050.1"/>
    </source>
</evidence>
<reference evidence="2" key="1">
    <citation type="journal article" date="2013" name="Nat. Commun.">
        <title>Whole-genome sequencing of Oryza brachyantha reveals mechanisms underlying Oryza genome evolution.</title>
        <authorList>
            <person name="Chen J."/>
            <person name="Huang Q."/>
            <person name="Gao D."/>
            <person name="Wang J."/>
            <person name="Lang Y."/>
            <person name="Liu T."/>
            <person name="Li B."/>
            <person name="Bai Z."/>
            <person name="Luis Goicoechea J."/>
            <person name="Liang C."/>
            <person name="Chen C."/>
            <person name="Zhang W."/>
            <person name="Sun S."/>
            <person name="Liao Y."/>
            <person name="Zhang X."/>
            <person name="Yang L."/>
            <person name="Song C."/>
            <person name="Wang M."/>
            <person name="Shi J."/>
            <person name="Liu G."/>
            <person name="Liu J."/>
            <person name="Zhou H."/>
            <person name="Zhou W."/>
            <person name="Yu Q."/>
            <person name="An N."/>
            <person name="Chen Y."/>
            <person name="Cai Q."/>
            <person name="Wang B."/>
            <person name="Liu B."/>
            <person name="Min J."/>
            <person name="Huang Y."/>
            <person name="Wu H."/>
            <person name="Li Z."/>
            <person name="Zhang Y."/>
            <person name="Yin Y."/>
            <person name="Song W."/>
            <person name="Jiang J."/>
            <person name="Jackson S.A."/>
            <person name="Wing R.A."/>
            <person name="Wang J."/>
            <person name="Chen M."/>
        </authorList>
    </citation>
    <scope>NUCLEOTIDE SEQUENCE [LARGE SCALE GENOMIC DNA]</scope>
    <source>
        <strain evidence="2">cv. IRGC 101232</strain>
    </source>
</reference>
<accession>J3MWC6</accession>
<keyword evidence="3" id="KW-1185">Reference proteome</keyword>
<dbReference type="Gramene" id="OB09G13050.1">
    <property type="protein sequence ID" value="OB09G13050.1"/>
    <property type="gene ID" value="OB09G13050"/>
</dbReference>